<evidence type="ECO:0000256" key="5">
    <source>
        <dbReference type="SAM" id="Phobius"/>
    </source>
</evidence>
<name>A0A9X4MC44_9BACT</name>
<reference evidence="7" key="1">
    <citation type="journal article" date="2022" name="bioRxiv">
        <title>Thiovibrio frasassiensisgen. nov., sp. nov., an autotrophic, elemental sulfur disproportionating bacterium isolated from sulfidic karst sediment, and proposal of Thiovibrionaceae fam. nov.</title>
        <authorList>
            <person name="Aronson H."/>
            <person name="Thomas C."/>
            <person name="Bhattacharyya M."/>
            <person name="Eckstein S."/>
            <person name="Jensen S."/>
            <person name="Barco R."/>
            <person name="Macalady J."/>
            <person name="Amend J."/>
        </authorList>
    </citation>
    <scope>NUCLEOTIDE SEQUENCE</scope>
    <source>
        <strain evidence="7">RS19-109</strain>
    </source>
</reference>
<dbReference type="Pfam" id="PF00015">
    <property type="entry name" value="MCPsignal"/>
    <property type="match status" value="1"/>
</dbReference>
<dbReference type="PANTHER" id="PTHR43531">
    <property type="entry name" value="PROTEIN ICFG"/>
    <property type="match status" value="1"/>
</dbReference>
<keyword evidence="5" id="KW-0472">Membrane</keyword>
<feature type="transmembrane region" description="Helical" evidence="5">
    <location>
        <begin position="197"/>
        <end position="217"/>
    </location>
</feature>
<dbReference type="EMBL" id="JAPHEH010000001">
    <property type="protein sequence ID" value="MDG4474751.1"/>
    <property type="molecule type" value="Genomic_DNA"/>
</dbReference>
<evidence type="ECO:0000256" key="2">
    <source>
        <dbReference type="ARBA" id="ARBA00029447"/>
    </source>
</evidence>
<sequence length="546" mass="57363">MNGDVTVKKLLLIGFGLAILLVVGLSSVSLWQFQGNKAGVVMLTQSDMPLALTLGEIKNNILMHRRYEKDFLLNIGNAEKQQKYLESFAKASEKIKKDIQKVAAMIAADDELAADIKQKAAGLEDVYLKYHDGFLAIAAQISADPSITPQQGNKMFGEIKQVTYDLEEGADLLFVAVDGMIAETASGLLSVTKTTQYVLFFGLVGGGILMLLVGLAINRKISGSLQRVVAILSETSSQVHASASAIAEAGQVLADGASEQAAGIEETSSSMEEMSSQTKRNAENSAEAEGVMRETAKVISLASQSMGELTASMGEISAASEQTSKIVKTIDEIAFQTNLLALNAAVEAARAGEAGAGFAVVADEVRNLAMRAAEAARNTAELIEGTVEKVRGGSALVGKTSEEFGKVSAHIGKVDSLMSEIHTASDEQAKGISQINQAIGQMDQVIQQVAANAEEAAGHSEELGGQTEVLQIVVLELAALAGTEVGGSGGQRPAAKKNTQARMALSQKPGQARKKPLAALPPGANRGASKKPEEVIPFGEDDFEDF</sequence>
<evidence type="ECO:0000256" key="3">
    <source>
        <dbReference type="PROSITE-ProRule" id="PRU00284"/>
    </source>
</evidence>
<dbReference type="InterPro" id="IPR004089">
    <property type="entry name" value="MCPsignal_dom"/>
</dbReference>
<feature type="region of interest" description="Disordered" evidence="4">
    <location>
        <begin position="484"/>
        <end position="546"/>
    </location>
</feature>
<gene>
    <name evidence="7" type="ORF">OLX77_01085</name>
</gene>
<dbReference type="GO" id="GO:0007165">
    <property type="term" value="P:signal transduction"/>
    <property type="evidence" value="ECO:0007669"/>
    <property type="project" value="UniProtKB-KW"/>
</dbReference>
<dbReference type="SMART" id="SM00283">
    <property type="entry name" value="MA"/>
    <property type="match status" value="1"/>
</dbReference>
<dbReference type="InterPro" id="IPR051310">
    <property type="entry name" value="MCP_chemotaxis"/>
</dbReference>
<evidence type="ECO:0000256" key="1">
    <source>
        <dbReference type="ARBA" id="ARBA00022500"/>
    </source>
</evidence>
<keyword evidence="5" id="KW-1133">Transmembrane helix</keyword>
<keyword evidence="3" id="KW-0807">Transducer</keyword>
<accession>A0A9X4MC44</accession>
<evidence type="ECO:0000313" key="7">
    <source>
        <dbReference type="EMBL" id="MDG4474751.1"/>
    </source>
</evidence>
<protein>
    <submittedName>
        <fullName evidence="7">Methyl-accepting chemotaxis protein</fullName>
    </submittedName>
</protein>
<comment type="similarity">
    <text evidence="2">Belongs to the methyl-accepting chemotaxis (MCP) protein family.</text>
</comment>
<dbReference type="PANTHER" id="PTHR43531:SF11">
    <property type="entry name" value="METHYL-ACCEPTING CHEMOTAXIS PROTEIN 3"/>
    <property type="match status" value="1"/>
</dbReference>
<dbReference type="GO" id="GO:0004888">
    <property type="term" value="F:transmembrane signaling receptor activity"/>
    <property type="evidence" value="ECO:0007669"/>
    <property type="project" value="InterPro"/>
</dbReference>
<dbReference type="PROSITE" id="PS50111">
    <property type="entry name" value="CHEMOTAXIS_TRANSDUC_2"/>
    <property type="match status" value="1"/>
</dbReference>
<dbReference type="InterPro" id="IPR004090">
    <property type="entry name" value="Chemotax_Me-accpt_rcpt"/>
</dbReference>
<evidence type="ECO:0000259" key="6">
    <source>
        <dbReference type="PROSITE" id="PS50111"/>
    </source>
</evidence>
<comment type="caution">
    <text evidence="7">The sequence shown here is derived from an EMBL/GenBank/DDBJ whole genome shotgun (WGS) entry which is preliminary data.</text>
</comment>
<evidence type="ECO:0000256" key="4">
    <source>
        <dbReference type="SAM" id="MobiDB-lite"/>
    </source>
</evidence>
<keyword evidence="8" id="KW-1185">Reference proteome</keyword>
<feature type="compositionally biased region" description="Low complexity" evidence="4">
    <location>
        <begin position="265"/>
        <end position="276"/>
    </location>
</feature>
<dbReference type="GO" id="GO:0006935">
    <property type="term" value="P:chemotaxis"/>
    <property type="evidence" value="ECO:0007669"/>
    <property type="project" value="UniProtKB-KW"/>
</dbReference>
<organism evidence="7 8">
    <name type="scientific">Thiovibrio frasassiensis</name>
    <dbReference type="NCBI Taxonomy" id="2984131"/>
    <lineage>
        <taxon>Bacteria</taxon>
        <taxon>Pseudomonadati</taxon>
        <taxon>Thermodesulfobacteriota</taxon>
        <taxon>Desulfobulbia</taxon>
        <taxon>Desulfobulbales</taxon>
        <taxon>Thiovibrionaceae</taxon>
        <taxon>Thiovibrio</taxon>
    </lineage>
</organism>
<dbReference type="PRINTS" id="PR00260">
    <property type="entry name" value="CHEMTRNSDUCR"/>
</dbReference>
<dbReference type="GO" id="GO:0005886">
    <property type="term" value="C:plasma membrane"/>
    <property type="evidence" value="ECO:0007669"/>
    <property type="project" value="TreeGrafter"/>
</dbReference>
<reference evidence="7" key="2">
    <citation type="submission" date="2022-10" db="EMBL/GenBank/DDBJ databases">
        <authorList>
            <person name="Aronson H.S."/>
        </authorList>
    </citation>
    <scope>NUCLEOTIDE SEQUENCE</scope>
    <source>
        <strain evidence="7">RS19-109</strain>
    </source>
</reference>
<keyword evidence="1" id="KW-0145">Chemotaxis</keyword>
<proteinExistence type="inferred from homology"/>
<feature type="domain" description="Methyl-accepting transducer" evidence="6">
    <location>
        <begin position="235"/>
        <end position="464"/>
    </location>
</feature>
<keyword evidence="5" id="KW-0812">Transmembrane</keyword>
<evidence type="ECO:0000313" key="8">
    <source>
        <dbReference type="Proteomes" id="UP001154240"/>
    </source>
</evidence>
<dbReference type="AlphaFoldDB" id="A0A9X4MC44"/>
<dbReference type="SUPFAM" id="SSF58104">
    <property type="entry name" value="Methyl-accepting chemotaxis protein (MCP) signaling domain"/>
    <property type="match status" value="1"/>
</dbReference>
<dbReference type="Gene3D" id="1.10.287.950">
    <property type="entry name" value="Methyl-accepting chemotaxis protein"/>
    <property type="match status" value="1"/>
</dbReference>
<feature type="region of interest" description="Disordered" evidence="4">
    <location>
        <begin position="262"/>
        <end position="289"/>
    </location>
</feature>
<dbReference type="Proteomes" id="UP001154240">
    <property type="component" value="Unassembled WGS sequence"/>
</dbReference>
<dbReference type="RefSeq" id="WP_307631731.1">
    <property type="nucleotide sequence ID" value="NZ_JAPHEH010000001.1"/>
</dbReference>